<proteinExistence type="predicted"/>
<name>A0A382MM18_9ZZZZ</name>
<evidence type="ECO:0000313" key="1">
    <source>
        <dbReference type="EMBL" id="SVC49670.1"/>
    </source>
</evidence>
<organism evidence="1">
    <name type="scientific">marine metagenome</name>
    <dbReference type="NCBI Taxonomy" id="408172"/>
    <lineage>
        <taxon>unclassified sequences</taxon>
        <taxon>metagenomes</taxon>
        <taxon>ecological metagenomes</taxon>
    </lineage>
</organism>
<reference evidence="1" key="1">
    <citation type="submission" date="2018-05" db="EMBL/GenBank/DDBJ databases">
        <authorList>
            <person name="Lanie J.A."/>
            <person name="Ng W.-L."/>
            <person name="Kazmierczak K.M."/>
            <person name="Andrzejewski T.M."/>
            <person name="Davidsen T.M."/>
            <person name="Wayne K.J."/>
            <person name="Tettelin H."/>
            <person name="Glass J.I."/>
            <person name="Rusch D."/>
            <person name="Podicherti R."/>
            <person name="Tsui H.-C.T."/>
            <person name="Winkler M.E."/>
        </authorList>
    </citation>
    <scope>NUCLEOTIDE SEQUENCE</scope>
</reference>
<dbReference type="AlphaFoldDB" id="A0A382MM18"/>
<gene>
    <name evidence="1" type="ORF">METZ01_LOCUS302524</name>
</gene>
<protein>
    <submittedName>
        <fullName evidence="1">Uncharacterized protein</fullName>
    </submittedName>
</protein>
<dbReference type="EMBL" id="UINC01094435">
    <property type="protein sequence ID" value="SVC49670.1"/>
    <property type="molecule type" value="Genomic_DNA"/>
</dbReference>
<accession>A0A382MM18</accession>
<sequence>MDLTPDMFTEEIEAAVKAFDLHIVCLDKSPEDCQASLESLLAKSIRAYETRREGMRHGIALDNQVTIILSLVDDEAKPMCGIYFNLHSPYKKKSLSPEPESAEQ</sequence>